<sequence>MVWKAALAALLLFMVVAANGEVGHGGHAAVPLRRSLGLGWMTGLKGGPPTGMQPSSIRPAATGEGGRRLSSEGEKFIHTLPAFKRPPIPPTGHVYDLKRQMVKYQS</sequence>
<dbReference type="Gramene" id="OBART01G17980.3">
    <property type="protein sequence ID" value="OBART01G17980.3"/>
    <property type="gene ID" value="OBART01G17980"/>
</dbReference>
<dbReference type="AlphaFoldDB" id="A0A0D3EPL7"/>
<evidence type="ECO:0000313" key="3">
    <source>
        <dbReference type="EnsemblPlants" id="OBART01G17980.3"/>
    </source>
</evidence>
<organism evidence="3">
    <name type="scientific">Oryza barthii</name>
    <dbReference type="NCBI Taxonomy" id="65489"/>
    <lineage>
        <taxon>Eukaryota</taxon>
        <taxon>Viridiplantae</taxon>
        <taxon>Streptophyta</taxon>
        <taxon>Embryophyta</taxon>
        <taxon>Tracheophyta</taxon>
        <taxon>Spermatophyta</taxon>
        <taxon>Magnoliopsida</taxon>
        <taxon>Liliopsida</taxon>
        <taxon>Poales</taxon>
        <taxon>Poaceae</taxon>
        <taxon>BOP clade</taxon>
        <taxon>Oryzoideae</taxon>
        <taxon>Oryzeae</taxon>
        <taxon>Oryzinae</taxon>
        <taxon>Oryza</taxon>
    </lineage>
</organism>
<protein>
    <submittedName>
        <fullName evidence="3">Uncharacterized protein</fullName>
    </submittedName>
</protein>
<feature type="signal peptide" evidence="2">
    <location>
        <begin position="1"/>
        <end position="20"/>
    </location>
</feature>
<dbReference type="Proteomes" id="UP000026960">
    <property type="component" value="Chromosome 1"/>
</dbReference>
<evidence type="ECO:0000256" key="2">
    <source>
        <dbReference type="SAM" id="SignalP"/>
    </source>
</evidence>
<reference evidence="3" key="2">
    <citation type="submission" date="2015-03" db="UniProtKB">
        <authorList>
            <consortium name="EnsemblPlants"/>
        </authorList>
    </citation>
    <scope>IDENTIFICATION</scope>
</reference>
<feature type="chain" id="PRO_5002261387" evidence="2">
    <location>
        <begin position="21"/>
        <end position="106"/>
    </location>
</feature>
<dbReference type="HOGENOM" id="CLU_190261_0_0_1"/>
<evidence type="ECO:0000256" key="1">
    <source>
        <dbReference type="SAM" id="MobiDB-lite"/>
    </source>
</evidence>
<keyword evidence="4" id="KW-1185">Reference proteome</keyword>
<reference evidence="3" key="1">
    <citation type="journal article" date="2009" name="Rice">
        <title>De Novo Next Generation Sequencing of Plant Genomes.</title>
        <authorList>
            <person name="Rounsley S."/>
            <person name="Marri P.R."/>
            <person name="Yu Y."/>
            <person name="He R."/>
            <person name="Sisneros N."/>
            <person name="Goicoechea J.L."/>
            <person name="Lee S.J."/>
            <person name="Angelova A."/>
            <person name="Kudrna D."/>
            <person name="Luo M."/>
            <person name="Affourtit J."/>
            <person name="Desany B."/>
            <person name="Knight J."/>
            <person name="Niazi F."/>
            <person name="Egholm M."/>
            <person name="Wing R.A."/>
        </authorList>
    </citation>
    <scope>NUCLEOTIDE SEQUENCE [LARGE SCALE GENOMIC DNA]</scope>
    <source>
        <strain evidence="3">cv. IRGC 105608</strain>
    </source>
</reference>
<feature type="region of interest" description="Disordered" evidence="1">
    <location>
        <begin position="44"/>
        <end position="70"/>
    </location>
</feature>
<evidence type="ECO:0000313" key="4">
    <source>
        <dbReference type="Proteomes" id="UP000026960"/>
    </source>
</evidence>
<proteinExistence type="predicted"/>
<name>A0A0D3EPL7_9ORYZ</name>
<accession>A0A0D3EPL7</accession>
<dbReference type="EnsemblPlants" id="OBART01G17980.3">
    <property type="protein sequence ID" value="OBART01G17980.3"/>
    <property type="gene ID" value="OBART01G17980"/>
</dbReference>
<keyword evidence="2" id="KW-0732">Signal</keyword>